<accession>A0A3Q3KXA3</accession>
<dbReference type="Proteomes" id="UP000261640">
    <property type="component" value="Unplaced"/>
</dbReference>
<sequence length="59" mass="6879">MEETLQRLQGRFQAISEQLESKNILLMGSRIDHLEKNVDELMTHAGMEDQEKKSMLEMS</sequence>
<evidence type="ECO:0000256" key="1">
    <source>
        <dbReference type="ARBA" id="ARBA00006349"/>
    </source>
</evidence>
<proteinExistence type="inferred from homology"/>
<dbReference type="GO" id="GO:0003714">
    <property type="term" value="F:transcription corepressor activity"/>
    <property type="evidence" value="ECO:0007669"/>
    <property type="project" value="InterPro"/>
</dbReference>
<organism evidence="2 3">
    <name type="scientific">Mastacembelus armatus</name>
    <name type="common">zig-zag eel</name>
    <dbReference type="NCBI Taxonomy" id="205130"/>
    <lineage>
        <taxon>Eukaryota</taxon>
        <taxon>Metazoa</taxon>
        <taxon>Chordata</taxon>
        <taxon>Craniata</taxon>
        <taxon>Vertebrata</taxon>
        <taxon>Euteleostomi</taxon>
        <taxon>Actinopterygii</taxon>
        <taxon>Neopterygii</taxon>
        <taxon>Teleostei</taxon>
        <taxon>Neoteleostei</taxon>
        <taxon>Acanthomorphata</taxon>
        <taxon>Anabantaria</taxon>
        <taxon>Synbranchiformes</taxon>
        <taxon>Mastacembelidae</taxon>
        <taxon>Mastacembelus</taxon>
    </lineage>
</organism>
<name>A0A3Q3KXA3_9TELE</name>
<dbReference type="AlphaFoldDB" id="A0A3Q3KXA3"/>
<reference evidence="2" key="1">
    <citation type="submission" date="2025-08" db="UniProtKB">
        <authorList>
            <consortium name="Ensembl"/>
        </authorList>
    </citation>
    <scope>IDENTIFICATION</scope>
</reference>
<dbReference type="Ensembl" id="ENSMAMT00000006272.2">
    <property type="protein sequence ID" value="ENSMAMP00000006098.2"/>
    <property type="gene ID" value="ENSMAMG00000004155.2"/>
</dbReference>
<dbReference type="InParanoid" id="A0A3Q3KXA3"/>
<comment type="similarity">
    <text evidence="1">Belongs to the HSBP1 family.</text>
</comment>
<dbReference type="GeneTree" id="ENSGT00940000177109"/>
<dbReference type="InterPro" id="IPR009643">
    <property type="entry name" value="HS1-bd"/>
</dbReference>
<dbReference type="Gene3D" id="1.20.5.430">
    <property type="match status" value="1"/>
</dbReference>
<reference evidence="2" key="2">
    <citation type="submission" date="2025-09" db="UniProtKB">
        <authorList>
            <consortium name="Ensembl"/>
        </authorList>
    </citation>
    <scope>IDENTIFICATION</scope>
</reference>
<dbReference type="Pfam" id="PF06825">
    <property type="entry name" value="HSBP1"/>
    <property type="match status" value="1"/>
</dbReference>
<keyword evidence="3" id="KW-1185">Reference proteome</keyword>
<evidence type="ECO:0000313" key="2">
    <source>
        <dbReference type="Ensembl" id="ENSMAMP00000006098.2"/>
    </source>
</evidence>
<dbReference type="STRING" id="205130.ENSMAMP00000006098"/>
<protein>
    <submittedName>
        <fullName evidence="2">Uncharacterized protein</fullName>
    </submittedName>
</protein>
<evidence type="ECO:0000313" key="3">
    <source>
        <dbReference type="Proteomes" id="UP000261640"/>
    </source>
</evidence>